<dbReference type="Proteomes" id="UP000230233">
    <property type="component" value="Chromosome IV"/>
</dbReference>
<proteinExistence type="predicted"/>
<dbReference type="AlphaFoldDB" id="A0A2G5UDU6"/>
<feature type="chain" id="PRO_5013955985" evidence="1">
    <location>
        <begin position="22"/>
        <end position="211"/>
    </location>
</feature>
<dbReference type="STRING" id="1611254.A0A2G5UDU6"/>
<reference evidence="3" key="1">
    <citation type="submission" date="2017-10" db="EMBL/GenBank/DDBJ databases">
        <title>Rapid genome shrinkage in a self-fertile nematode reveals novel sperm competition proteins.</title>
        <authorList>
            <person name="Yin D."/>
            <person name="Schwarz E.M."/>
            <person name="Thomas C.G."/>
            <person name="Felde R.L."/>
            <person name="Korf I.F."/>
            <person name="Cutter A.D."/>
            <person name="Schartner C.M."/>
            <person name="Ralston E.J."/>
            <person name="Meyer B.J."/>
            <person name="Haag E.S."/>
        </authorList>
    </citation>
    <scope>NUCLEOTIDE SEQUENCE [LARGE SCALE GENOMIC DNA]</scope>
    <source>
        <strain evidence="3">JU1422</strain>
    </source>
</reference>
<name>A0A2G5UDU6_9PELO</name>
<dbReference type="OrthoDB" id="5879448at2759"/>
<comment type="caution">
    <text evidence="2">The sequence shown here is derived from an EMBL/GenBank/DDBJ whole genome shotgun (WGS) entry which is preliminary data.</text>
</comment>
<keyword evidence="1" id="KW-0732">Signal</keyword>
<evidence type="ECO:0000313" key="2">
    <source>
        <dbReference type="EMBL" id="PIC37718.1"/>
    </source>
</evidence>
<organism evidence="2 3">
    <name type="scientific">Caenorhabditis nigoni</name>
    <dbReference type="NCBI Taxonomy" id="1611254"/>
    <lineage>
        <taxon>Eukaryota</taxon>
        <taxon>Metazoa</taxon>
        <taxon>Ecdysozoa</taxon>
        <taxon>Nematoda</taxon>
        <taxon>Chromadorea</taxon>
        <taxon>Rhabditida</taxon>
        <taxon>Rhabditina</taxon>
        <taxon>Rhabditomorpha</taxon>
        <taxon>Rhabditoidea</taxon>
        <taxon>Rhabditidae</taxon>
        <taxon>Peloderinae</taxon>
        <taxon>Caenorhabditis</taxon>
    </lineage>
</organism>
<dbReference type="EMBL" id="PDUG01000004">
    <property type="protein sequence ID" value="PIC37718.1"/>
    <property type="molecule type" value="Genomic_DNA"/>
</dbReference>
<evidence type="ECO:0000256" key="1">
    <source>
        <dbReference type="SAM" id="SignalP"/>
    </source>
</evidence>
<keyword evidence="3" id="KW-1185">Reference proteome</keyword>
<feature type="signal peptide" evidence="1">
    <location>
        <begin position="1"/>
        <end position="21"/>
    </location>
</feature>
<evidence type="ECO:0000313" key="3">
    <source>
        <dbReference type="Proteomes" id="UP000230233"/>
    </source>
</evidence>
<protein>
    <submittedName>
        <fullName evidence="2">Uncharacterized protein</fullName>
    </submittedName>
</protein>
<accession>A0A2G5UDU6</accession>
<sequence length="211" mass="24246">MLCFLLIRPLLLLDMVFPCSCLDANTRECTPTPPTETMIEDSINHESIKMYVMSTHTFPEDVQELLDVPAGRRVPDPADDHVLTKYNQQIKLIKVAANVLPELWDKITVNRKAGIPITSAVMMFRLAMDTLSRHYLDFFRESSFKVDNRVQERKDTAKLGFFALRNLRNAVDQLNNVQSLVECEEQIKLVIRMADELHGQICETYEVTSKD</sequence>
<gene>
    <name evidence="2" type="primary">Cnig_chr_IV.g16251</name>
    <name evidence="2" type="ORF">B9Z55_016251</name>
</gene>